<evidence type="ECO:0000313" key="3">
    <source>
        <dbReference type="Proteomes" id="UP000583752"/>
    </source>
</evidence>
<evidence type="ECO:0000313" key="2">
    <source>
        <dbReference type="EMBL" id="NML62073.1"/>
    </source>
</evidence>
<comment type="caution">
    <text evidence="2">The sequence shown here is derived from an EMBL/GenBank/DDBJ whole genome shotgun (WGS) entry which is preliminary data.</text>
</comment>
<keyword evidence="1" id="KW-0472">Membrane</keyword>
<name>A0A848HS10_9BURK</name>
<dbReference type="AlphaFoldDB" id="A0A848HS10"/>
<dbReference type="Proteomes" id="UP000583752">
    <property type="component" value="Unassembled WGS sequence"/>
</dbReference>
<feature type="transmembrane region" description="Helical" evidence="1">
    <location>
        <begin position="31"/>
        <end position="53"/>
    </location>
</feature>
<dbReference type="RefSeq" id="WP_169466690.1">
    <property type="nucleotide sequence ID" value="NZ_JABBGG010000007.1"/>
</dbReference>
<organism evidence="2 3">
    <name type="scientific">Massilia polaris</name>
    <dbReference type="NCBI Taxonomy" id="2728846"/>
    <lineage>
        <taxon>Bacteria</taxon>
        <taxon>Pseudomonadati</taxon>
        <taxon>Pseudomonadota</taxon>
        <taxon>Betaproteobacteria</taxon>
        <taxon>Burkholderiales</taxon>
        <taxon>Oxalobacteraceae</taxon>
        <taxon>Telluria group</taxon>
        <taxon>Massilia</taxon>
    </lineage>
</organism>
<gene>
    <name evidence="2" type="ORF">HHL21_13500</name>
</gene>
<keyword evidence="1" id="KW-0812">Transmembrane</keyword>
<evidence type="ECO:0000256" key="1">
    <source>
        <dbReference type="SAM" id="Phobius"/>
    </source>
</evidence>
<accession>A0A848HS10</accession>
<protein>
    <submittedName>
        <fullName evidence="2">Uncharacterized protein</fullName>
    </submittedName>
</protein>
<proteinExistence type="predicted"/>
<dbReference type="EMBL" id="JABBGG010000007">
    <property type="protein sequence ID" value="NML62073.1"/>
    <property type="molecule type" value="Genomic_DNA"/>
</dbReference>
<reference evidence="2 3" key="1">
    <citation type="submission" date="2020-04" db="EMBL/GenBank/DDBJ databases">
        <title>Massilia sp. RP-1-19 isolated from soil.</title>
        <authorList>
            <person name="Dahal R.H."/>
        </authorList>
    </citation>
    <scope>NUCLEOTIDE SEQUENCE [LARGE SCALE GENOMIC DNA]</scope>
    <source>
        <strain evidence="2 3">RP-1-19</strain>
    </source>
</reference>
<keyword evidence="3" id="KW-1185">Reference proteome</keyword>
<sequence>MSKAEEKLLKIYDGSRPDEEGLFEIRYINQLAWTLVVVFAGVVIWMSIALINAENQRNALMTKQCADPVFKGEVDRKCLEIVASREHWWQHLWYGVTHLRPDEVK</sequence>
<keyword evidence="1" id="KW-1133">Transmembrane helix</keyword>